<keyword evidence="14" id="KW-1185">Reference proteome</keyword>
<evidence type="ECO:0000256" key="6">
    <source>
        <dbReference type="ARBA" id="ARBA00022692"/>
    </source>
</evidence>
<dbReference type="SUPFAM" id="SSF55781">
    <property type="entry name" value="GAF domain-like"/>
    <property type="match status" value="1"/>
</dbReference>
<evidence type="ECO:0000256" key="10">
    <source>
        <dbReference type="ARBA" id="ARBA00023136"/>
    </source>
</evidence>
<keyword evidence="5" id="KW-0808">Transferase</keyword>
<evidence type="ECO:0000259" key="12">
    <source>
        <dbReference type="SMART" id="SM00387"/>
    </source>
</evidence>
<keyword evidence="8" id="KW-1133">Transmembrane helix</keyword>
<dbReference type="Pfam" id="PF02518">
    <property type="entry name" value="HATPase_c"/>
    <property type="match status" value="1"/>
</dbReference>
<dbReference type="Pfam" id="PF13185">
    <property type="entry name" value="GAF_2"/>
    <property type="match status" value="1"/>
</dbReference>
<proteinExistence type="predicted"/>
<evidence type="ECO:0000259" key="11">
    <source>
        <dbReference type="SMART" id="SM00065"/>
    </source>
</evidence>
<dbReference type="SMART" id="SM00387">
    <property type="entry name" value="HATPase_c"/>
    <property type="match status" value="1"/>
</dbReference>
<dbReference type="InterPro" id="IPR036890">
    <property type="entry name" value="HATPase_C_sf"/>
</dbReference>
<dbReference type="Gene3D" id="3.30.565.10">
    <property type="entry name" value="Histidine kinase-like ATPase, C-terminal domain"/>
    <property type="match status" value="1"/>
</dbReference>
<dbReference type="PANTHER" id="PTHR24421">
    <property type="entry name" value="NITRATE/NITRITE SENSOR PROTEIN NARX-RELATED"/>
    <property type="match status" value="1"/>
</dbReference>
<dbReference type="EMBL" id="MWPS01000005">
    <property type="protein sequence ID" value="OPG17185.1"/>
    <property type="molecule type" value="Genomic_DNA"/>
</dbReference>
<keyword evidence="7" id="KW-0418">Kinase</keyword>
<feature type="domain" description="GAF" evidence="11">
    <location>
        <begin position="32"/>
        <end position="180"/>
    </location>
</feature>
<protein>
    <recommendedName>
        <fullName evidence="3">histidine kinase</fullName>
        <ecNumber evidence="3">2.7.13.3</ecNumber>
    </recommendedName>
</protein>
<comment type="caution">
    <text evidence="13">The sequence shown here is derived from an EMBL/GenBank/DDBJ whole genome shotgun (WGS) entry which is preliminary data.</text>
</comment>
<evidence type="ECO:0000256" key="8">
    <source>
        <dbReference type="ARBA" id="ARBA00022989"/>
    </source>
</evidence>
<evidence type="ECO:0000256" key="7">
    <source>
        <dbReference type="ARBA" id="ARBA00022777"/>
    </source>
</evidence>
<evidence type="ECO:0000313" key="13">
    <source>
        <dbReference type="EMBL" id="OPG17185.1"/>
    </source>
</evidence>
<dbReference type="EC" id="2.7.13.3" evidence="3"/>
<gene>
    <name evidence="13" type="ORF">B2M26_02290</name>
</gene>
<dbReference type="InterPro" id="IPR029016">
    <property type="entry name" value="GAF-like_dom_sf"/>
</dbReference>
<keyword evidence="6" id="KW-0812">Transmembrane</keyword>
<keyword evidence="10" id="KW-0472">Membrane</keyword>
<dbReference type="GO" id="GO:0046983">
    <property type="term" value="F:protein dimerization activity"/>
    <property type="evidence" value="ECO:0007669"/>
    <property type="project" value="InterPro"/>
</dbReference>
<evidence type="ECO:0000256" key="3">
    <source>
        <dbReference type="ARBA" id="ARBA00012438"/>
    </source>
</evidence>
<dbReference type="InterPro" id="IPR011712">
    <property type="entry name" value="Sig_transdc_His_kin_sub3_dim/P"/>
</dbReference>
<comment type="subcellular location">
    <subcellularLocation>
        <location evidence="2">Cell membrane</location>
        <topology evidence="2">Multi-pass membrane protein</topology>
    </subcellularLocation>
</comment>
<dbReference type="Proteomes" id="UP000190229">
    <property type="component" value="Unassembled WGS sequence"/>
</dbReference>
<evidence type="ECO:0000256" key="9">
    <source>
        <dbReference type="ARBA" id="ARBA00023012"/>
    </source>
</evidence>
<dbReference type="AlphaFoldDB" id="A0A1V4EW77"/>
<dbReference type="GO" id="GO:0005886">
    <property type="term" value="C:plasma membrane"/>
    <property type="evidence" value="ECO:0007669"/>
    <property type="project" value="UniProtKB-SubCell"/>
</dbReference>
<dbReference type="SMART" id="SM00065">
    <property type="entry name" value="GAF"/>
    <property type="match status" value="1"/>
</dbReference>
<organism evidence="13 14">
    <name type="scientific">Ferroacidibacillus organovorans</name>
    <dbReference type="NCBI Taxonomy" id="1765683"/>
    <lineage>
        <taxon>Bacteria</taxon>
        <taxon>Bacillati</taxon>
        <taxon>Bacillota</taxon>
        <taxon>Bacilli</taxon>
        <taxon>Bacillales</taxon>
        <taxon>Alicyclobacillaceae</taxon>
        <taxon>Ferroacidibacillus</taxon>
    </lineage>
</organism>
<dbReference type="PANTHER" id="PTHR24421:SF37">
    <property type="entry name" value="SENSOR HISTIDINE KINASE NARS"/>
    <property type="match status" value="1"/>
</dbReference>
<evidence type="ECO:0000256" key="2">
    <source>
        <dbReference type="ARBA" id="ARBA00004651"/>
    </source>
</evidence>
<evidence type="ECO:0000256" key="1">
    <source>
        <dbReference type="ARBA" id="ARBA00000085"/>
    </source>
</evidence>
<dbReference type="Pfam" id="PF07730">
    <property type="entry name" value="HisKA_3"/>
    <property type="match status" value="1"/>
</dbReference>
<evidence type="ECO:0000313" key="14">
    <source>
        <dbReference type="Proteomes" id="UP000190229"/>
    </source>
</evidence>
<dbReference type="CDD" id="cd16917">
    <property type="entry name" value="HATPase_UhpB-NarQ-NarX-like"/>
    <property type="match status" value="1"/>
</dbReference>
<evidence type="ECO:0000256" key="4">
    <source>
        <dbReference type="ARBA" id="ARBA00022475"/>
    </source>
</evidence>
<dbReference type="InterPro" id="IPR003018">
    <property type="entry name" value="GAF"/>
</dbReference>
<dbReference type="InterPro" id="IPR050482">
    <property type="entry name" value="Sensor_HK_TwoCompSys"/>
</dbReference>
<keyword evidence="4" id="KW-1003">Cell membrane</keyword>
<comment type="catalytic activity">
    <reaction evidence="1">
        <text>ATP + protein L-histidine = ADP + protein N-phospho-L-histidine.</text>
        <dbReference type="EC" id="2.7.13.3"/>
    </reaction>
</comment>
<dbReference type="GO" id="GO:0000155">
    <property type="term" value="F:phosphorelay sensor kinase activity"/>
    <property type="evidence" value="ECO:0007669"/>
    <property type="project" value="InterPro"/>
</dbReference>
<feature type="domain" description="Histidine kinase/HSP90-like ATPase" evidence="12">
    <location>
        <begin position="441"/>
        <end position="536"/>
    </location>
</feature>
<dbReference type="Gene3D" id="1.20.5.1930">
    <property type="match status" value="1"/>
</dbReference>
<evidence type="ECO:0000256" key="5">
    <source>
        <dbReference type="ARBA" id="ARBA00022679"/>
    </source>
</evidence>
<accession>A0A1V4EW77</accession>
<keyword evidence="9" id="KW-0902">Two-component regulatory system</keyword>
<dbReference type="SUPFAM" id="SSF55874">
    <property type="entry name" value="ATPase domain of HSP90 chaperone/DNA topoisomerase II/histidine kinase"/>
    <property type="match status" value="1"/>
</dbReference>
<dbReference type="Gene3D" id="3.30.450.40">
    <property type="match status" value="1"/>
</dbReference>
<dbReference type="InterPro" id="IPR003594">
    <property type="entry name" value="HATPase_dom"/>
</dbReference>
<reference evidence="13 14" key="1">
    <citation type="submission" date="2017-02" db="EMBL/GenBank/DDBJ databases">
        <title>Draft genome of Acidibacillus ferrooxidans Huett2.</title>
        <authorList>
            <person name="Schopf S."/>
        </authorList>
    </citation>
    <scope>NUCLEOTIDE SEQUENCE [LARGE SCALE GENOMIC DNA]</scope>
    <source>
        <strain evidence="13 14">Huett2</strain>
    </source>
</reference>
<sequence length="542" mass="60170">MDNAFAGDAYLKKASQIELLKDTAEALNDTSDIPSAMEAILSRLAQELGLQTAWVFRYDENYHAFVEVGASGLPPALAWDDEAALKTGWCECQNQFIQGELDRAINLVRCSRLRDVVGDTQGLLFHASIPLRSKGKPLGILNVASSGIDAFTPETLELLMTVGHQVAIAIDRASILFEERMRSKRFRALSELAGVLVGEFDQHRLHQIAIEGFIHKLGYEAAGVTVRADEDQPPRTLVFVIDKKSGRSEYAYDSKSPAPLLPESERLFLSDARSALTQPIGHSNVHVRVESSLAHSFHETDVELLTAFAWLLHAADETIRLHEYAVANAKWAERRQLAADLHDSVSQRLFSASLLAQTAGMLAAKSDEESMSEVARVTARVQKLIVQSQHEMRLWIDALHPDEERTWLEQLGDRIEPLMHQSSPRVTLSIAPQVPKHLPLLVEKALLHVADEALHNALRHAQAKMVRVSVRFILDRLCLTVSDDGVGMSARDAQDTHRRYGLVTMTERMQSVNGQLLIQSHTGCGTTIVAQICLNFLEAKKV</sequence>
<dbReference type="RefSeq" id="WP_079289815.1">
    <property type="nucleotide sequence ID" value="NZ_MWPS01000005.1"/>
</dbReference>
<name>A0A1V4EW77_9BACL</name>